<evidence type="ECO:0000256" key="4">
    <source>
        <dbReference type="ARBA" id="ARBA00023136"/>
    </source>
</evidence>
<evidence type="ECO:0000256" key="3">
    <source>
        <dbReference type="ARBA" id="ARBA00022989"/>
    </source>
</evidence>
<dbReference type="Pfam" id="PF01094">
    <property type="entry name" value="ANF_receptor"/>
    <property type="match status" value="1"/>
</dbReference>
<comment type="subcellular location">
    <subcellularLocation>
        <location evidence="1">Membrane</location>
    </subcellularLocation>
</comment>
<dbReference type="PANTHER" id="PTHR30483:SF6">
    <property type="entry name" value="PERIPLASMIC BINDING PROTEIN OF ABC TRANSPORTER FOR NATURAL AMINO ACIDS"/>
    <property type="match status" value="1"/>
</dbReference>
<dbReference type="InterPro" id="IPR051010">
    <property type="entry name" value="BCAA_transport"/>
</dbReference>
<dbReference type="CDD" id="cd06268">
    <property type="entry name" value="PBP1_ABC_transporter_LIVBP-like"/>
    <property type="match status" value="1"/>
</dbReference>
<dbReference type="InterPro" id="IPR028082">
    <property type="entry name" value="Peripla_BP_I"/>
</dbReference>
<gene>
    <name evidence="7" type="ORF">EWV85_01595</name>
</gene>
<organism evidence="7 8">
    <name type="scientific">Microcystis aeruginosa Ma_QC_C_20070703_M131</name>
    <dbReference type="NCBI Taxonomy" id="2486263"/>
    <lineage>
        <taxon>Bacteria</taxon>
        <taxon>Bacillati</taxon>
        <taxon>Cyanobacteriota</taxon>
        <taxon>Cyanophyceae</taxon>
        <taxon>Oscillatoriophycideae</taxon>
        <taxon>Chroococcales</taxon>
        <taxon>Microcystaceae</taxon>
        <taxon>Microcystis</taxon>
    </lineage>
</organism>
<dbReference type="Pfam" id="PF00656">
    <property type="entry name" value="Peptidase_C14"/>
    <property type="match status" value="1"/>
</dbReference>
<name>A0A551YM31_MICAE</name>
<dbReference type="EMBL" id="SFCA01000019">
    <property type="protein sequence ID" value="TRT62023.1"/>
    <property type="molecule type" value="Genomic_DNA"/>
</dbReference>
<dbReference type="GO" id="GO:0006508">
    <property type="term" value="P:proteolysis"/>
    <property type="evidence" value="ECO:0007669"/>
    <property type="project" value="InterPro"/>
</dbReference>
<keyword evidence="2" id="KW-0812">Transmembrane</keyword>
<reference evidence="7 8" key="1">
    <citation type="submission" date="2019-01" db="EMBL/GenBank/DDBJ databases">
        <title>Coherence of Microcystis species and biogeography revealed through population genomics.</title>
        <authorList>
            <person name="Perez-Carrascal O.M."/>
            <person name="Terrat Y."/>
            <person name="Giani A."/>
            <person name="Fortin N."/>
            <person name="Tromas N."/>
            <person name="Shapiro B.J."/>
        </authorList>
    </citation>
    <scope>NUCLEOTIDE SEQUENCE [LARGE SCALE GENOMIC DNA]</scope>
    <source>
        <strain evidence="7">Ma_QC_C_20070703_M131</strain>
    </source>
</reference>
<sequence>MAKFALLIGVSEYSAGLRPISSAILDVEAMRRVLEHPDMGAFDQVTVLPNPDKGSMEKAVDDLFANRQKDDLVLLYFSGHGLKAQNARFFLSTRETGRDQNGDFRRATALAATKLQEYITDSRSQRQIIILDCCFSGALVAGMPIKGELNIQEELGGKGRAILTSSSPIEYSFESEDNDLSIYTKYLVEGIETGAADQDGDQLISVNELHEYASERVKEAAPAMTPKFYLSLEGEDTIYLAKSPLAANDPKFKYRKIVEDIIKKWNDEDIKDYCFKEEDFSAADRAVLDATIDQLNLSPDEARTIETEVLKPLLRRRDNIKKYRNAFRKIIAAANHTPLKNKDRESLKKLQIIYGLRDEDIQVIEEEVQNEVYPITPTIPPITSSSAKIAQILHSIKTLKPQSFKLNLPVRIGIASIAVVSLFAIYRHNIITPLIPSDCPKQTGDFISEGEEVLNYSQSFNKEKGTEYFAQCDYQKALLRFKDAWQQDRLDPETLIYLNNALLEANKMPYYTIAVAVSIPKNQNDFNDDDGDSRANEMLRGVAQLQTKINLGLLNDNDPFLKYFPDQNFINKKAINGKGLKVVITNDENDELLAQKTAKSLSQRPEILGVVGHYPSEMTVATVDIYKENDLVLISPGSTTSELTKYPRKNFLRTVFSSDQQSPAIAKFLQEKSIKKVVGFYSEGSPFSESFFNSFKTIFTRPPFSGTVVKLDEFDLGNNFNEKEAIQELRRQKEEKITETIGLVLFPKAIGDAQGDAIRLIKLNNSQNWVIGSWGLRSSRTLEQIDNLQPFQKFVIAVPWDSLTSPNKNFLKDAKILWTTTSVNAITALSYDATLALTKALEKENTPTRINIREQLKSPEFLVTKGATGTIKFDENGDRKKIDENGEPQNPSVEFVHIVECRTLSSDFAFVPIKYPTAKDAGLSCLNSPKKPSP</sequence>
<feature type="domain" description="Receptor ligand binding region" evidence="6">
    <location>
        <begin position="575"/>
        <end position="880"/>
    </location>
</feature>
<dbReference type="AlphaFoldDB" id="A0A551YM31"/>
<dbReference type="InterPro" id="IPR029030">
    <property type="entry name" value="Caspase-like_dom_sf"/>
</dbReference>
<accession>A0A551YM31</accession>
<dbReference type="Gene3D" id="3.40.50.1460">
    <property type="match status" value="1"/>
</dbReference>
<feature type="domain" description="Peptidase C14 caspase" evidence="5">
    <location>
        <begin position="3"/>
        <end position="227"/>
    </location>
</feature>
<evidence type="ECO:0000259" key="5">
    <source>
        <dbReference type="Pfam" id="PF00656"/>
    </source>
</evidence>
<dbReference type="SUPFAM" id="SSF53822">
    <property type="entry name" value="Periplasmic binding protein-like I"/>
    <property type="match status" value="1"/>
</dbReference>
<dbReference type="PANTHER" id="PTHR30483">
    <property type="entry name" value="LEUCINE-SPECIFIC-BINDING PROTEIN"/>
    <property type="match status" value="1"/>
</dbReference>
<dbReference type="Proteomes" id="UP000316443">
    <property type="component" value="Unassembled WGS sequence"/>
</dbReference>
<dbReference type="GO" id="GO:0016020">
    <property type="term" value="C:membrane"/>
    <property type="evidence" value="ECO:0007669"/>
    <property type="project" value="UniProtKB-SubCell"/>
</dbReference>
<dbReference type="NCBIfam" id="NF047832">
    <property type="entry name" value="caspase_w_EACC1"/>
    <property type="match status" value="1"/>
</dbReference>
<keyword evidence="3" id="KW-1133">Transmembrane helix</keyword>
<comment type="caution">
    <text evidence="7">The sequence shown here is derived from an EMBL/GenBank/DDBJ whole genome shotgun (WGS) entry which is preliminary data.</text>
</comment>
<dbReference type="InterPro" id="IPR011600">
    <property type="entry name" value="Pept_C14_caspase"/>
</dbReference>
<evidence type="ECO:0000313" key="7">
    <source>
        <dbReference type="EMBL" id="TRT62023.1"/>
    </source>
</evidence>
<protein>
    <submittedName>
        <fullName evidence="7">Caspase</fullName>
    </submittedName>
</protein>
<evidence type="ECO:0000259" key="6">
    <source>
        <dbReference type="Pfam" id="PF01094"/>
    </source>
</evidence>
<proteinExistence type="predicted"/>
<evidence type="ECO:0000256" key="2">
    <source>
        <dbReference type="ARBA" id="ARBA00022692"/>
    </source>
</evidence>
<evidence type="ECO:0000313" key="8">
    <source>
        <dbReference type="Proteomes" id="UP000316443"/>
    </source>
</evidence>
<dbReference type="PROSITE" id="PS00018">
    <property type="entry name" value="EF_HAND_1"/>
    <property type="match status" value="1"/>
</dbReference>
<dbReference type="GO" id="GO:0004197">
    <property type="term" value="F:cysteine-type endopeptidase activity"/>
    <property type="evidence" value="ECO:0007669"/>
    <property type="project" value="InterPro"/>
</dbReference>
<evidence type="ECO:0000256" key="1">
    <source>
        <dbReference type="ARBA" id="ARBA00004370"/>
    </source>
</evidence>
<keyword evidence="4" id="KW-0472">Membrane</keyword>
<dbReference type="SUPFAM" id="SSF52129">
    <property type="entry name" value="Caspase-like"/>
    <property type="match status" value="1"/>
</dbReference>
<dbReference type="Gene3D" id="3.40.50.2300">
    <property type="match status" value="2"/>
</dbReference>
<dbReference type="InterPro" id="IPR001828">
    <property type="entry name" value="ANF_lig-bd_rcpt"/>
</dbReference>
<dbReference type="InterPro" id="IPR018247">
    <property type="entry name" value="EF_Hand_1_Ca_BS"/>
</dbReference>